<reference evidence="3" key="1">
    <citation type="submission" date="2017-01" db="EMBL/GenBank/DDBJ databases">
        <authorList>
            <person name="Wang Y."/>
            <person name="White M."/>
            <person name="Kvist S."/>
            <person name="Moncalvo J.-M."/>
        </authorList>
    </citation>
    <scope>NUCLEOTIDE SEQUENCE [LARGE SCALE GENOMIC DNA]</scope>
    <source>
        <strain evidence="3">ID-206-W2</strain>
    </source>
</reference>
<feature type="domain" description="YCII-related" evidence="1">
    <location>
        <begin position="5"/>
        <end position="84"/>
    </location>
</feature>
<dbReference type="Pfam" id="PF03795">
    <property type="entry name" value="YCII"/>
    <property type="match status" value="1"/>
</dbReference>
<dbReference type="SUPFAM" id="SSF54909">
    <property type="entry name" value="Dimeric alpha+beta barrel"/>
    <property type="match status" value="1"/>
</dbReference>
<dbReference type="InterPro" id="IPR011008">
    <property type="entry name" value="Dimeric_a/b-barrel"/>
</dbReference>
<evidence type="ECO:0000313" key="2">
    <source>
        <dbReference type="EMBL" id="OMJ26754.1"/>
    </source>
</evidence>
<proteinExistence type="predicted"/>
<name>A0A1R1YIN9_9FUNG</name>
<sequence length="94" mass="10781">MKQFLVLIKDFTDDDCINRRLSVREKHIKNNSILKSSGKVLVLGGALTDKDSVMRASSLLCQADTPEQVREQLQKDIYVEAKVWDMSTFKIFEC</sequence>
<gene>
    <name evidence="2" type="ORF">AYI69_g3837</name>
</gene>
<dbReference type="PANTHER" id="PTHR33606">
    <property type="entry name" value="PROTEIN YCII"/>
    <property type="match status" value="1"/>
</dbReference>
<dbReference type="Gene3D" id="3.30.70.1060">
    <property type="entry name" value="Dimeric alpha+beta barrel"/>
    <property type="match status" value="1"/>
</dbReference>
<dbReference type="EMBL" id="LSSM01001377">
    <property type="protein sequence ID" value="OMJ26754.1"/>
    <property type="molecule type" value="Genomic_DNA"/>
</dbReference>
<organism evidence="2 3">
    <name type="scientific">Smittium culicis</name>
    <dbReference type="NCBI Taxonomy" id="133412"/>
    <lineage>
        <taxon>Eukaryota</taxon>
        <taxon>Fungi</taxon>
        <taxon>Fungi incertae sedis</taxon>
        <taxon>Zoopagomycota</taxon>
        <taxon>Kickxellomycotina</taxon>
        <taxon>Harpellomycetes</taxon>
        <taxon>Harpellales</taxon>
        <taxon>Legeriomycetaceae</taxon>
        <taxon>Smittium</taxon>
    </lineage>
</organism>
<dbReference type="PANTHER" id="PTHR33606:SF3">
    <property type="entry name" value="PROTEIN YCII"/>
    <property type="match status" value="1"/>
</dbReference>
<evidence type="ECO:0000259" key="1">
    <source>
        <dbReference type="Pfam" id="PF03795"/>
    </source>
</evidence>
<dbReference type="Proteomes" id="UP000187429">
    <property type="component" value="Unassembled WGS sequence"/>
</dbReference>
<dbReference type="OrthoDB" id="5519740at2759"/>
<dbReference type="InterPro" id="IPR005545">
    <property type="entry name" value="YCII"/>
</dbReference>
<dbReference type="InterPro" id="IPR051807">
    <property type="entry name" value="Sec-metab_biosynth-assoc"/>
</dbReference>
<protein>
    <recommendedName>
        <fullName evidence="1">YCII-related domain-containing protein</fullName>
    </recommendedName>
</protein>
<dbReference type="AlphaFoldDB" id="A0A1R1YIN9"/>
<comment type="caution">
    <text evidence="2">The sequence shown here is derived from an EMBL/GenBank/DDBJ whole genome shotgun (WGS) entry which is preliminary data.</text>
</comment>
<evidence type="ECO:0000313" key="3">
    <source>
        <dbReference type="Proteomes" id="UP000187429"/>
    </source>
</evidence>
<keyword evidence="3" id="KW-1185">Reference proteome</keyword>
<accession>A0A1R1YIN9</accession>